<dbReference type="Gene3D" id="6.10.140.100">
    <property type="match status" value="1"/>
</dbReference>
<evidence type="ECO:0000256" key="1">
    <source>
        <dbReference type="SAM" id="MobiDB-lite"/>
    </source>
</evidence>
<dbReference type="RefSeq" id="XP_005762044.1">
    <property type="nucleotide sequence ID" value="XM_005761987.1"/>
</dbReference>
<dbReference type="PROSITE" id="PS50235">
    <property type="entry name" value="USP_3"/>
    <property type="match status" value="1"/>
</dbReference>
<dbReference type="GO" id="GO:0016579">
    <property type="term" value="P:protein deubiquitination"/>
    <property type="evidence" value="ECO:0007669"/>
    <property type="project" value="InterPro"/>
</dbReference>
<dbReference type="PROSITE" id="PS00973">
    <property type="entry name" value="USP_2"/>
    <property type="match status" value="1"/>
</dbReference>
<dbReference type="InterPro" id="IPR050164">
    <property type="entry name" value="Peptidase_C19"/>
</dbReference>
<sequence length="242" mass="25919">MRSSRRGGFNATGILLGQQLFGDRADGRGRGLRRPPPRGSAKETIDLVGDSPIAALNDDDDPELAAAIAASLAEQQQPLCSASRPASPGFPLDGKRASLLLHIKRFGAHRTSGAPVKRQDPVEIDLSLSLAEWAEPSDEADSEVARAGKGCQTTYRLKSVVVHHGSSCWSGHYTCGARLSDDDHTADTASSTGDTPEVRWANFDDTEVSNFGVTPTLDSSVSSHLGMYEEGGYVLLYEREDH</sequence>
<dbReference type="InterPro" id="IPR018200">
    <property type="entry name" value="USP_CS"/>
</dbReference>
<name>A0A0D3IED0_EMIH1</name>
<dbReference type="Pfam" id="PF00443">
    <property type="entry name" value="UCH"/>
    <property type="match status" value="1"/>
</dbReference>
<dbReference type="Proteomes" id="UP000013827">
    <property type="component" value="Unassembled WGS sequence"/>
</dbReference>
<accession>A0A0D3IED0</accession>
<dbReference type="InterPro" id="IPR001394">
    <property type="entry name" value="Peptidase_C19_UCH"/>
</dbReference>
<dbReference type="CDD" id="cd02257">
    <property type="entry name" value="Peptidase_C19"/>
    <property type="match status" value="1"/>
</dbReference>
<feature type="region of interest" description="Disordered" evidence="1">
    <location>
        <begin position="25"/>
        <end position="44"/>
    </location>
</feature>
<dbReference type="InterPro" id="IPR038765">
    <property type="entry name" value="Papain-like_cys_pep_sf"/>
</dbReference>
<dbReference type="KEGG" id="ehx:EMIHUDRAFT_198165"/>
<dbReference type="InterPro" id="IPR003903">
    <property type="entry name" value="UIM_dom"/>
</dbReference>
<evidence type="ECO:0000259" key="2">
    <source>
        <dbReference type="PROSITE" id="PS50235"/>
    </source>
</evidence>
<organism evidence="3 4">
    <name type="scientific">Emiliania huxleyi (strain CCMP1516)</name>
    <dbReference type="NCBI Taxonomy" id="280463"/>
    <lineage>
        <taxon>Eukaryota</taxon>
        <taxon>Haptista</taxon>
        <taxon>Haptophyta</taxon>
        <taxon>Prymnesiophyceae</taxon>
        <taxon>Isochrysidales</taxon>
        <taxon>Noelaerhabdaceae</taxon>
        <taxon>Emiliania</taxon>
    </lineage>
</organism>
<dbReference type="GeneID" id="17255526"/>
<dbReference type="InterPro" id="IPR028889">
    <property type="entry name" value="USP"/>
</dbReference>
<dbReference type="PaxDb" id="2903-EOD09615"/>
<protein>
    <recommendedName>
        <fullName evidence="2">USP domain-containing protein</fullName>
    </recommendedName>
</protein>
<dbReference type="AlphaFoldDB" id="A0A0D3IED0"/>
<dbReference type="EnsemblProtists" id="EOD09615">
    <property type="protein sequence ID" value="EOD09615"/>
    <property type="gene ID" value="EMIHUDRAFT_198165"/>
</dbReference>
<proteinExistence type="predicted"/>
<feature type="domain" description="USP" evidence="2">
    <location>
        <begin position="1"/>
        <end position="240"/>
    </location>
</feature>
<evidence type="ECO:0000313" key="3">
    <source>
        <dbReference type="EnsemblProtists" id="EOD09615"/>
    </source>
</evidence>
<dbReference type="HOGENOM" id="CLU_1149034_0_0_1"/>
<keyword evidence="4" id="KW-1185">Reference proteome</keyword>
<dbReference type="GO" id="GO:0005634">
    <property type="term" value="C:nucleus"/>
    <property type="evidence" value="ECO:0007669"/>
    <property type="project" value="TreeGrafter"/>
</dbReference>
<dbReference type="PANTHER" id="PTHR24006">
    <property type="entry name" value="UBIQUITIN CARBOXYL-TERMINAL HYDROLASE"/>
    <property type="match status" value="1"/>
</dbReference>
<dbReference type="Gene3D" id="3.90.70.10">
    <property type="entry name" value="Cysteine proteinases"/>
    <property type="match status" value="1"/>
</dbReference>
<dbReference type="GO" id="GO:0005829">
    <property type="term" value="C:cytosol"/>
    <property type="evidence" value="ECO:0007669"/>
    <property type="project" value="TreeGrafter"/>
</dbReference>
<reference evidence="3" key="2">
    <citation type="submission" date="2024-10" db="UniProtKB">
        <authorList>
            <consortium name="EnsemblProtists"/>
        </authorList>
    </citation>
    <scope>IDENTIFICATION</scope>
</reference>
<dbReference type="SUPFAM" id="SSF54001">
    <property type="entry name" value="Cysteine proteinases"/>
    <property type="match status" value="1"/>
</dbReference>
<dbReference type="PROSITE" id="PS50330">
    <property type="entry name" value="UIM"/>
    <property type="match status" value="1"/>
</dbReference>
<evidence type="ECO:0000313" key="4">
    <source>
        <dbReference type="Proteomes" id="UP000013827"/>
    </source>
</evidence>
<reference evidence="4" key="1">
    <citation type="journal article" date="2013" name="Nature">
        <title>Pan genome of the phytoplankton Emiliania underpins its global distribution.</title>
        <authorList>
            <person name="Read B.A."/>
            <person name="Kegel J."/>
            <person name="Klute M.J."/>
            <person name="Kuo A."/>
            <person name="Lefebvre S.C."/>
            <person name="Maumus F."/>
            <person name="Mayer C."/>
            <person name="Miller J."/>
            <person name="Monier A."/>
            <person name="Salamov A."/>
            <person name="Young J."/>
            <person name="Aguilar M."/>
            <person name="Claverie J.M."/>
            <person name="Frickenhaus S."/>
            <person name="Gonzalez K."/>
            <person name="Herman E.K."/>
            <person name="Lin Y.C."/>
            <person name="Napier J."/>
            <person name="Ogata H."/>
            <person name="Sarno A.F."/>
            <person name="Shmutz J."/>
            <person name="Schroeder D."/>
            <person name="de Vargas C."/>
            <person name="Verret F."/>
            <person name="von Dassow P."/>
            <person name="Valentin K."/>
            <person name="Van de Peer Y."/>
            <person name="Wheeler G."/>
            <person name="Dacks J.B."/>
            <person name="Delwiche C.F."/>
            <person name="Dyhrman S.T."/>
            <person name="Glockner G."/>
            <person name="John U."/>
            <person name="Richards T."/>
            <person name="Worden A.Z."/>
            <person name="Zhang X."/>
            <person name="Grigoriev I.V."/>
            <person name="Allen A.E."/>
            <person name="Bidle K."/>
            <person name="Borodovsky M."/>
            <person name="Bowler C."/>
            <person name="Brownlee C."/>
            <person name="Cock J.M."/>
            <person name="Elias M."/>
            <person name="Gladyshev V.N."/>
            <person name="Groth M."/>
            <person name="Guda C."/>
            <person name="Hadaegh A."/>
            <person name="Iglesias-Rodriguez M.D."/>
            <person name="Jenkins J."/>
            <person name="Jones B.M."/>
            <person name="Lawson T."/>
            <person name="Leese F."/>
            <person name="Lindquist E."/>
            <person name="Lobanov A."/>
            <person name="Lomsadze A."/>
            <person name="Malik S.B."/>
            <person name="Marsh M.E."/>
            <person name="Mackinder L."/>
            <person name="Mock T."/>
            <person name="Mueller-Roeber B."/>
            <person name="Pagarete A."/>
            <person name="Parker M."/>
            <person name="Probert I."/>
            <person name="Quesneville H."/>
            <person name="Raines C."/>
            <person name="Rensing S.A."/>
            <person name="Riano-Pachon D.M."/>
            <person name="Richier S."/>
            <person name="Rokitta S."/>
            <person name="Shiraiwa Y."/>
            <person name="Soanes D.M."/>
            <person name="van der Giezen M."/>
            <person name="Wahlund T.M."/>
            <person name="Williams B."/>
            <person name="Wilson W."/>
            <person name="Wolfe G."/>
            <person name="Wurch L.L."/>
        </authorList>
    </citation>
    <scope>NUCLEOTIDE SEQUENCE</scope>
</reference>
<dbReference type="GO" id="GO:0004843">
    <property type="term" value="F:cysteine-type deubiquitinase activity"/>
    <property type="evidence" value="ECO:0007669"/>
    <property type="project" value="InterPro"/>
</dbReference>